<dbReference type="Proteomes" id="UP000694388">
    <property type="component" value="Unplaced"/>
</dbReference>
<reference evidence="4" key="1">
    <citation type="submission" date="2025-08" db="UniProtKB">
        <authorList>
            <consortium name="Ensembl"/>
        </authorList>
    </citation>
    <scope>IDENTIFICATION</scope>
</reference>
<keyword evidence="1" id="KW-0597">Phosphoprotein</keyword>
<dbReference type="PANTHER" id="PTHR14522">
    <property type="entry name" value="EMO2-RELATED"/>
    <property type="match status" value="1"/>
</dbReference>
<dbReference type="InterPro" id="IPR028149">
    <property type="entry name" value="Tantalus-like"/>
</dbReference>
<protein>
    <recommendedName>
        <fullName evidence="3">Tantalus-like domain-containing protein</fullName>
    </recommendedName>
</protein>
<evidence type="ECO:0000256" key="2">
    <source>
        <dbReference type="SAM" id="SignalP"/>
    </source>
</evidence>
<dbReference type="GeneTree" id="ENSGT00940000169833"/>
<evidence type="ECO:0000259" key="3">
    <source>
        <dbReference type="Pfam" id="PF15386"/>
    </source>
</evidence>
<evidence type="ECO:0000256" key="1">
    <source>
        <dbReference type="ARBA" id="ARBA00022553"/>
    </source>
</evidence>
<dbReference type="AlphaFoldDB" id="A0A8C4QXN4"/>
<dbReference type="InterPro" id="IPR026320">
    <property type="entry name" value="PRR14"/>
</dbReference>
<dbReference type="PANTHER" id="PTHR14522:SF2">
    <property type="entry name" value="PROLINE-RICH PROTEIN 14"/>
    <property type="match status" value="1"/>
</dbReference>
<keyword evidence="2" id="KW-0732">Signal</keyword>
<feature type="signal peptide" evidence="2">
    <location>
        <begin position="1"/>
        <end position="26"/>
    </location>
</feature>
<evidence type="ECO:0000313" key="5">
    <source>
        <dbReference type="Proteomes" id="UP000694388"/>
    </source>
</evidence>
<feature type="chain" id="PRO_5034862685" description="Tantalus-like domain-containing protein" evidence="2">
    <location>
        <begin position="27"/>
        <end position="353"/>
    </location>
</feature>
<keyword evidence="5" id="KW-1185">Reference proteome</keyword>
<evidence type="ECO:0000313" key="4">
    <source>
        <dbReference type="Ensembl" id="ENSEBUP00000022119.1"/>
    </source>
</evidence>
<dbReference type="Ensembl" id="ENSEBUT00000022695.1">
    <property type="protein sequence ID" value="ENSEBUP00000022119.1"/>
    <property type="gene ID" value="ENSEBUG00000013644.1"/>
</dbReference>
<reference evidence="4" key="2">
    <citation type="submission" date="2025-09" db="UniProtKB">
        <authorList>
            <consortium name="Ensembl"/>
        </authorList>
    </citation>
    <scope>IDENTIFICATION</scope>
</reference>
<proteinExistence type="predicted"/>
<accession>A0A8C4QXN4</accession>
<name>A0A8C4QXN4_EPTBU</name>
<feature type="domain" description="Tantalus-like" evidence="3">
    <location>
        <begin position="242"/>
        <end position="297"/>
    </location>
</feature>
<sequence length="353" mass="39718">MLSLQPSWQRNSFLHMSLIFLKIIDALVHLQDHTLCRAVVLPKQSPWLLDMILDESPLRYRIPASWHSFQQLQKDDSDVAAVNGTEFKEGGCSTDGDESRDGAKVVTGDIPANEYENVSVCPFVEKTQRFTDNNEPGAWCEDCDGLHMAKEVGHSREMNETLVETEIATKAADVAVSGTESETVALLVNVTTDKTLVNKTMDSTGAEDEMNVRNVQQEAALSQPCKLRLRIRPAPANSHLCLTPLGLPKAKRLKKNFTLEDVYLNRNYKTPPQNRKYETIFENPQEQKGRLVLTSRAKKCRSLIFGTKRGHRKSRISRSSWTNICRSSTEEPTLDSLLLHKLAELEMPVAPDE</sequence>
<organism evidence="4 5">
    <name type="scientific">Eptatretus burgeri</name>
    <name type="common">Inshore hagfish</name>
    <dbReference type="NCBI Taxonomy" id="7764"/>
    <lineage>
        <taxon>Eukaryota</taxon>
        <taxon>Metazoa</taxon>
        <taxon>Chordata</taxon>
        <taxon>Craniata</taxon>
        <taxon>Vertebrata</taxon>
        <taxon>Cyclostomata</taxon>
        <taxon>Myxini</taxon>
        <taxon>Myxiniformes</taxon>
        <taxon>Myxinidae</taxon>
        <taxon>Eptatretinae</taxon>
        <taxon>Eptatretus</taxon>
    </lineage>
</organism>
<dbReference type="Pfam" id="PF15386">
    <property type="entry name" value="Tantalus"/>
    <property type="match status" value="1"/>
</dbReference>